<evidence type="ECO:0008006" key="3">
    <source>
        <dbReference type="Google" id="ProtNLM"/>
    </source>
</evidence>
<dbReference type="SUPFAM" id="SSF141072">
    <property type="entry name" value="CalX-like"/>
    <property type="match status" value="1"/>
</dbReference>
<proteinExistence type="predicted"/>
<dbReference type="RefSeq" id="WP_176152507.1">
    <property type="nucleotide sequence ID" value="NZ_FUYM01000003.1"/>
</dbReference>
<name>A0A1T5BWI8_9SPHN</name>
<reference evidence="2" key="1">
    <citation type="submission" date="2017-02" db="EMBL/GenBank/DDBJ databases">
        <authorList>
            <person name="Varghese N."/>
            <person name="Submissions S."/>
        </authorList>
    </citation>
    <scope>NUCLEOTIDE SEQUENCE [LARGE SCALE GENOMIC DNA]</scope>
    <source>
        <strain evidence="2">UM2</strain>
    </source>
</reference>
<evidence type="ECO:0000313" key="2">
    <source>
        <dbReference type="Proteomes" id="UP000189818"/>
    </source>
</evidence>
<dbReference type="Gene3D" id="2.60.40.2030">
    <property type="match status" value="1"/>
</dbReference>
<sequence length="288" mass="29632">MGSASGTTFALSATLPAGETAADYALLPWIEVGGIEKLGAIGPVSAKIEFQPLIGAKQKHKGGADYGTLQPNMLLDDEDAGQALFRIAADPKNNDLFASRTIYPSGAIRYSQGKAFGWPENVDGADSALTVSPTFELCKEIVRVNQADLPANPPSISLSAIAPATEGNTGTVGRTATATLNRNGSNGSYAFNWSISGTGVRPANASDFAGGVFPSGSGTFGPGETTKTISWSIQGDLLPEFDESYLLTLTVTGVGTRTATGIILNDDGTSADRTSVTADNTTLTGDMA</sequence>
<dbReference type="STRING" id="439228.SAMN06295920_103326"/>
<dbReference type="AlphaFoldDB" id="A0A1T5BWI8"/>
<gene>
    <name evidence="1" type="ORF">SAMN06295920_103326</name>
</gene>
<dbReference type="Proteomes" id="UP000189818">
    <property type="component" value="Unassembled WGS sequence"/>
</dbReference>
<dbReference type="InterPro" id="IPR038081">
    <property type="entry name" value="CalX-like_sf"/>
</dbReference>
<organism evidence="1 2">
    <name type="scientific">Rhizorhabdus histidinilytica</name>
    <dbReference type="NCBI Taxonomy" id="439228"/>
    <lineage>
        <taxon>Bacteria</taxon>
        <taxon>Pseudomonadati</taxon>
        <taxon>Pseudomonadota</taxon>
        <taxon>Alphaproteobacteria</taxon>
        <taxon>Sphingomonadales</taxon>
        <taxon>Sphingomonadaceae</taxon>
        <taxon>Rhizorhabdus</taxon>
    </lineage>
</organism>
<evidence type="ECO:0000313" key="1">
    <source>
        <dbReference type="EMBL" id="SKB51373.1"/>
    </source>
</evidence>
<protein>
    <recommendedName>
        <fullName evidence="3">Calx-beta domain-containing protein</fullName>
    </recommendedName>
</protein>
<keyword evidence="2" id="KW-1185">Reference proteome</keyword>
<accession>A0A1T5BWI8</accession>
<dbReference type="EMBL" id="FUYM01000003">
    <property type="protein sequence ID" value="SKB51373.1"/>
    <property type="molecule type" value="Genomic_DNA"/>
</dbReference>